<evidence type="ECO:0000256" key="1">
    <source>
        <dbReference type="SAM" id="MobiDB-lite"/>
    </source>
</evidence>
<dbReference type="AlphaFoldDB" id="A0A224ZAF9"/>
<organism evidence="3">
    <name type="scientific">Rhipicephalus zambeziensis</name>
    <dbReference type="NCBI Taxonomy" id="60191"/>
    <lineage>
        <taxon>Eukaryota</taxon>
        <taxon>Metazoa</taxon>
        <taxon>Ecdysozoa</taxon>
        <taxon>Arthropoda</taxon>
        <taxon>Chelicerata</taxon>
        <taxon>Arachnida</taxon>
        <taxon>Acari</taxon>
        <taxon>Parasitiformes</taxon>
        <taxon>Ixodida</taxon>
        <taxon>Ixodoidea</taxon>
        <taxon>Ixodidae</taxon>
        <taxon>Rhipicephalinae</taxon>
        <taxon>Rhipicephalus</taxon>
        <taxon>Rhipicephalus</taxon>
    </lineage>
</organism>
<feature type="domain" description="Tudor" evidence="2">
    <location>
        <begin position="169"/>
        <end position="231"/>
    </location>
</feature>
<dbReference type="Pfam" id="PF00567">
    <property type="entry name" value="TUDOR"/>
    <property type="match status" value="1"/>
</dbReference>
<dbReference type="PROSITE" id="PS50304">
    <property type="entry name" value="TUDOR"/>
    <property type="match status" value="1"/>
</dbReference>
<proteinExistence type="predicted"/>
<reference evidence="3" key="1">
    <citation type="journal article" date="2017" name="Parasit. Vectors">
        <title>Sialotranscriptomics of Rhipicephalus zambeziensis reveals intricate expression profiles of secretory proteins and suggests tight temporal transcriptional regulation during blood-feeding.</title>
        <authorList>
            <person name="de Castro M.H."/>
            <person name="de Klerk D."/>
            <person name="Pienaar R."/>
            <person name="Rees D.J.G."/>
            <person name="Mans B.J."/>
        </authorList>
    </citation>
    <scope>NUCLEOTIDE SEQUENCE</scope>
    <source>
        <tissue evidence="3">Salivary glands</tissue>
    </source>
</reference>
<dbReference type="SMART" id="SM00333">
    <property type="entry name" value="TUDOR"/>
    <property type="match status" value="1"/>
</dbReference>
<dbReference type="PANTHER" id="PTHR22948">
    <property type="entry name" value="TUDOR DOMAIN CONTAINING PROTEIN"/>
    <property type="match status" value="1"/>
</dbReference>
<protein>
    <submittedName>
        <fullName evidence="3">Transcriptional coactivator</fullName>
    </submittedName>
</protein>
<feature type="compositionally biased region" description="Pro residues" evidence="1">
    <location>
        <begin position="1"/>
        <end position="20"/>
    </location>
</feature>
<dbReference type="EMBL" id="GFPF01012654">
    <property type="protein sequence ID" value="MAA23800.1"/>
    <property type="molecule type" value="Transcribed_RNA"/>
</dbReference>
<dbReference type="Gene3D" id="2.40.50.90">
    <property type="match status" value="1"/>
</dbReference>
<dbReference type="InterPro" id="IPR035437">
    <property type="entry name" value="SNase_OB-fold_sf"/>
</dbReference>
<dbReference type="FunFam" id="2.30.30.140:FF:000018">
    <property type="entry name" value="Serine/threonine-protein kinase 31"/>
    <property type="match status" value="1"/>
</dbReference>
<dbReference type="PANTHER" id="PTHR22948:SF76">
    <property type="entry name" value="FI20010P1-RELATED"/>
    <property type="match status" value="1"/>
</dbReference>
<sequence length="316" mass="33345">MAPPTAGMAPPPAGMSPPPAHLSASPTDISPPPTNMSAAATGTTSSPAGVTSPAGTAPPSAATAISSTTMAAMAPAAAPLGGMQPPGMYPATLHPAYLQLASTSPPAVVPPAILPEGNTFCVCLSVVFNPSDFYGQIVEKANPTVKVLEDLQQNLNRFGSQSEAPVEEMVTKGSFWICRFQGDKNWYRAQVLDVLPGPNCQRFRVLYVDYGNRSTVLCSFLRPLPFELASLPACAHRMSLAHVGPKQGNKWDESAIGVFVKETGFNISLIAEKKGHRRAGFEDITEVVLWNRNGPNAVNINVVLVEQKVAVLKSAE</sequence>
<evidence type="ECO:0000259" key="2">
    <source>
        <dbReference type="PROSITE" id="PS50304"/>
    </source>
</evidence>
<name>A0A224ZAF9_9ACAR</name>
<feature type="compositionally biased region" description="Low complexity" evidence="1">
    <location>
        <begin position="37"/>
        <end position="61"/>
    </location>
</feature>
<dbReference type="SUPFAM" id="SSF63748">
    <property type="entry name" value="Tudor/PWWP/MBT"/>
    <property type="match status" value="1"/>
</dbReference>
<accession>A0A224ZAF9</accession>
<dbReference type="InterPro" id="IPR050621">
    <property type="entry name" value="Tudor_domain_containing"/>
</dbReference>
<evidence type="ECO:0000313" key="3">
    <source>
        <dbReference type="EMBL" id="MAA23800.1"/>
    </source>
</evidence>
<dbReference type="Gene3D" id="2.30.30.140">
    <property type="match status" value="1"/>
</dbReference>
<feature type="region of interest" description="Disordered" evidence="1">
    <location>
        <begin position="1"/>
        <end position="61"/>
    </location>
</feature>
<dbReference type="GO" id="GO:0005737">
    <property type="term" value="C:cytoplasm"/>
    <property type="evidence" value="ECO:0007669"/>
    <property type="project" value="UniProtKB-ARBA"/>
</dbReference>
<dbReference type="InterPro" id="IPR002999">
    <property type="entry name" value="Tudor"/>
</dbReference>